<keyword evidence="11" id="KW-1185">Reference proteome</keyword>
<dbReference type="Proteomes" id="UP000645257">
    <property type="component" value="Unassembled WGS sequence"/>
</dbReference>
<evidence type="ECO:0000313" key="10">
    <source>
        <dbReference type="EMBL" id="GGY08273.1"/>
    </source>
</evidence>
<keyword evidence="4 8" id="KW-0418">Kinase</keyword>
<dbReference type="GO" id="GO:0008662">
    <property type="term" value="F:1-phosphofructokinase activity"/>
    <property type="evidence" value="ECO:0007669"/>
    <property type="project" value="UniProtKB-UniRule"/>
</dbReference>
<organism evidence="10 11">
    <name type="scientific">Paludibacterium paludis</name>
    <dbReference type="NCBI Taxonomy" id="1225769"/>
    <lineage>
        <taxon>Bacteria</taxon>
        <taxon>Pseudomonadati</taxon>
        <taxon>Pseudomonadota</taxon>
        <taxon>Betaproteobacteria</taxon>
        <taxon>Neisseriales</taxon>
        <taxon>Chromobacteriaceae</taxon>
        <taxon>Paludibacterium</taxon>
    </lineage>
</organism>
<evidence type="ECO:0000256" key="1">
    <source>
        <dbReference type="ARBA" id="ARBA00010688"/>
    </source>
</evidence>
<dbReference type="NCBIfam" id="TIGR03168">
    <property type="entry name" value="1-PFK"/>
    <property type="match status" value="1"/>
</dbReference>
<dbReference type="PANTHER" id="PTHR46566:SF5">
    <property type="entry name" value="1-PHOSPHOFRUCTOKINASE"/>
    <property type="match status" value="1"/>
</dbReference>
<dbReference type="AlphaFoldDB" id="A0A918U8B3"/>
<gene>
    <name evidence="10" type="ORF">GCM10011289_08730</name>
</gene>
<evidence type="ECO:0000256" key="2">
    <source>
        <dbReference type="ARBA" id="ARBA00022679"/>
    </source>
</evidence>
<dbReference type="GO" id="GO:0005829">
    <property type="term" value="C:cytosol"/>
    <property type="evidence" value="ECO:0007669"/>
    <property type="project" value="TreeGrafter"/>
</dbReference>
<evidence type="ECO:0000256" key="4">
    <source>
        <dbReference type="ARBA" id="ARBA00022777"/>
    </source>
</evidence>
<reference evidence="10" key="1">
    <citation type="journal article" date="2014" name="Int. J. Syst. Evol. Microbiol.">
        <title>Complete genome sequence of Corynebacterium casei LMG S-19264T (=DSM 44701T), isolated from a smear-ripened cheese.</title>
        <authorList>
            <consortium name="US DOE Joint Genome Institute (JGI-PGF)"/>
            <person name="Walter F."/>
            <person name="Albersmeier A."/>
            <person name="Kalinowski J."/>
            <person name="Ruckert C."/>
        </authorList>
    </citation>
    <scope>NUCLEOTIDE SEQUENCE</scope>
    <source>
        <strain evidence="10">KCTC 32182</strain>
    </source>
</reference>
<dbReference type="InterPro" id="IPR011611">
    <property type="entry name" value="PfkB_dom"/>
</dbReference>
<dbReference type="InterPro" id="IPR029056">
    <property type="entry name" value="Ribokinase-like"/>
</dbReference>
<dbReference type="PROSITE" id="PS00584">
    <property type="entry name" value="PFKB_KINASES_2"/>
    <property type="match status" value="1"/>
</dbReference>
<evidence type="ECO:0000256" key="5">
    <source>
        <dbReference type="ARBA" id="ARBA00022840"/>
    </source>
</evidence>
<comment type="caution">
    <text evidence="10">The sequence shown here is derived from an EMBL/GenBank/DDBJ whole genome shotgun (WGS) entry which is preliminary data.</text>
</comment>
<keyword evidence="5 8" id="KW-0067">ATP-binding</keyword>
<keyword evidence="3 8" id="KW-0547">Nucleotide-binding</keyword>
<feature type="domain" description="Carbohydrate kinase PfkB" evidence="9">
    <location>
        <begin position="10"/>
        <end position="289"/>
    </location>
</feature>
<dbReference type="PANTHER" id="PTHR46566">
    <property type="entry name" value="1-PHOSPHOFRUCTOKINASE-RELATED"/>
    <property type="match status" value="1"/>
</dbReference>
<evidence type="ECO:0000256" key="7">
    <source>
        <dbReference type="PIRNR" id="PIRNR000535"/>
    </source>
</evidence>
<reference evidence="10" key="2">
    <citation type="submission" date="2020-09" db="EMBL/GenBank/DDBJ databases">
        <authorList>
            <person name="Sun Q."/>
            <person name="Kim S."/>
        </authorList>
    </citation>
    <scope>NUCLEOTIDE SEQUENCE</scope>
    <source>
        <strain evidence="10">KCTC 32182</strain>
    </source>
</reference>
<name>A0A918U8B3_9NEIS</name>
<keyword evidence="2 7" id="KW-0808">Transferase</keyword>
<protein>
    <recommendedName>
        <fullName evidence="7">Phosphofructokinase</fullName>
    </recommendedName>
</protein>
<dbReference type="GO" id="GO:0005524">
    <property type="term" value="F:ATP binding"/>
    <property type="evidence" value="ECO:0007669"/>
    <property type="project" value="UniProtKB-UniRule"/>
</dbReference>
<dbReference type="PROSITE" id="PS00583">
    <property type="entry name" value="PFKB_KINASES_1"/>
    <property type="match status" value="1"/>
</dbReference>
<dbReference type="InterPro" id="IPR017583">
    <property type="entry name" value="Tagatose/fructose_Pkinase"/>
</dbReference>
<sequence>MSAPVLTITLNPAIDQTVILPQLCAGSVNLAESSQCAAGGKGINVAACLADLGIPVAAGGFLGKRNEDLFRELFNLKGIDDHFVRLDGNTRTNLKLVNRTREETTDINLPGFPVPREAIRRLYDSIGSLAQSGHLVALCGSLPADLDAGVWAQLVAAFKARRCTVLLDTSGEALKRALAMPPHDLPDIIKPNLSELEEWAGTALPNTASLLAVARELCQTGVDLVAVSLGEEGALLVRGDEVLHARLAASRVASTVGAGDAMVAGLLAARRAGLDLAASARRAVAAAVGKLARLGPHLPDAATLAALEQRVQIRALR</sequence>
<dbReference type="InterPro" id="IPR002173">
    <property type="entry name" value="Carboh/pur_kinase_PfkB_CS"/>
</dbReference>
<dbReference type="EMBL" id="BMYX01000003">
    <property type="protein sequence ID" value="GGY08273.1"/>
    <property type="molecule type" value="Genomic_DNA"/>
</dbReference>
<dbReference type="Pfam" id="PF00294">
    <property type="entry name" value="PfkB"/>
    <property type="match status" value="1"/>
</dbReference>
<dbReference type="CDD" id="cd01164">
    <property type="entry name" value="FruK_PfkB_like"/>
    <property type="match status" value="1"/>
</dbReference>
<dbReference type="InterPro" id="IPR022463">
    <property type="entry name" value="1-PFruKinase"/>
</dbReference>
<dbReference type="PIRSF" id="PIRSF000535">
    <property type="entry name" value="1PFK/6PFK/LacC"/>
    <property type="match status" value="1"/>
</dbReference>
<accession>A0A918U8B3</accession>
<dbReference type="GO" id="GO:0016052">
    <property type="term" value="P:carbohydrate catabolic process"/>
    <property type="evidence" value="ECO:0007669"/>
    <property type="project" value="UniProtKB-ARBA"/>
</dbReference>
<dbReference type="GO" id="GO:0044281">
    <property type="term" value="P:small molecule metabolic process"/>
    <property type="evidence" value="ECO:0007669"/>
    <property type="project" value="UniProtKB-ARBA"/>
</dbReference>
<dbReference type="SUPFAM" id="SSF53613">
    <property type="entry name" value="Ribokinase-like"/>
    <property type="match status" value="1"/>
</dbReference>
<evidence type="ECO:0000256" key="3">
    <source>
        <dbReference type="ARBA" id="ARBA00022741"/>
    </source>
</evidence>
<dbReference type="RefSeq" id="WP_189531599.1">
    <property type="nucleotide sequence ID" value="NZ_BMYX01000003.1"/>
</dbReference>
<evidence type="ECO:0000256" key="6">
    <source>
        <dbReference type="ARBA" id="ARBA00047745"/>
    </source>
</evidence>
<dbReference type="FunFam" id="3.40.1190.20:FF:000001">
    <property type="entry name" value="Phosphofructokinase"/>
    <property type="match status" value="1"/>
</dbReference>
<evidence type="ECO:0000313" key="11">
    <source>
        <dbReference type="Proteomes" id="UP000645257"/>
    </source>
</evidence>
<evidence type="ECO:0000259" key="9">
    <source>
        <dbReference type="Pfam" id="PF00294"/>
    </source>
</evidence>
<dbReference type="NCBIfam" id="TIGR03828">
    <property type="entry name" value="pfkB"/>
    <property type="match status" value="1"/>
</dbReference>
<proteinExistence type="inferred from homology"/>
<evidence type="ECO:0000256" key="8">
    <source>
        <dbReference type="RuleBase" id="RU369061"/>
    </source>
</evidence>
<comment type="function">
    <text evidence="8">Catalyzes the ATP-dependent phosphorylation of fructose-l-phosphate to fructose-l,6-bisphosphate.</text>
</comment>
<dbReference type="Gene3D" id="3.40.1190.20">
    <property type="match status" value="1"/>
</dbReference>
<comment type="similarity">
    <text evidence="1 7 8">Belongs to the carbohydrate kinase PfkB family.</text>
</comment>
<comment type="catalytic activity">
    <reaction evidence="6 8">
        <text>beta-D-fructose 1-phosphate + ATP = beta-D-fructose 1,6-bisphosphate + ADP + H(+)</text>
        <dbReference type="Rhea" id="RHEA:14213"/>
        <dbReference type="ChEBI" id="CHEBI:15378"/>
        <dbReference type="ChEBI" id="CHEBI:30616"/>
        <dbReference type="ChEBI" id="CHEBI:32966"/>
        <dbReference type="ChEBI" id="CHEBI:138881"/>
        <dbReference type="ChEBI" id="CHEBI:456216"/>
        <dbReference type="EC" id="2.7.1.56"/>
    </reaction>
</comment>